<evidence type="ECO:0000313" key="1">
    <source>
        <dbReference type="EMBL" id="AMO23705.1"/>
    </source>
</evidence>
<evidence type="ECO:0000313" key="2">
    <source>
        <dbReference type="Proteomes" id="UP000070433"/>
    </source>
</evidence>
<keyword evidence="2" id="KW-1185">Reference proteome</keyword>
<organism evidence="1 2">
    <name type="scientific">Ramlibacter tataouinensis</name>
    <dbReference type="NCBI Taxonomy" id="94132"/>
    <lineage>
        <taxon>Bacteria</taxon>
        <taxon>Pseudomonadati</taxon>
        <taxon>Pseudomonadota</taxon>
        <taxon>Betaproteobacteria</taxon>
        <taxon>Burkholderiales</taxon>
        <taxon>Comamonadaceae</taxon>
        <taxon>Ramlibacter</taxon>
    </lineage>
</organism>
<dbReference type="AlphaFoldDB" id="A0A127JUW7"/>
<sequence>MTMTDSAAGGAPGDYARRIALIQHMPPCPKCAGRHVHLIDWLRSPAEWWCDACKFEWAYEPALQERQLVEGPPYANSGRIVEFAR</sequence>
<dbReference type="EMBL" id="CP010951">
    <property type="protein sequence ID" value="AMO23705.1"/>
    <property type="molecule type" value="Genomic_DNA"/>
</dbReference>
<dbReference type="Proteomes" id="UP000070433">
    <property type="component" value="Chromosome"/>
</dbReference>
<proteinExistence type="predicted"/>
<accession>A0A127JUW7</accession>
<name>A0A127JUW7_9BURK</name>
<gene>
    <name evidence="1" type="ORF">UC35_13535</name>
</gene>
<reference evidence="1 2" key="1">
    <citation type="journal article" date="2014" name="Int. J. Syst. Evol. Microbiol.">
        <title>Ramlibacter solisilvae sp. nov., isolated from forest soil, and emended description of the genus Ramlibacter.</title>
        <authorList>
            <person name="Lee H.J."/>
            <person name="Lee S.H."/>
            <person name="Lee S.S."/>
            <person name="Lee J.S."/>
            <person name="Kim Y."/>
            <person name="Kim S.C."/>
            <person name="Jeon C.O."/>
        </authorList>
    </citation>
    <scope>NUCLEOTIDE SEQUENCE [LARGE SCALE GENOMIC DNA]</scope>
    <source>
        <strain evidence="1 2">5-10</strain>
    </source>
</reference>
<protein>
    <submittedName>
        <fullName evidence="1">Uncharacterized protein</fullName>
    </submittedName>
</protein>